<feature type="binding site" evidence="10">
    <location>
        <position position="67"/>
    </location>
    <ligand>
        <name>Mg(2+)</name>
        <dbReference type="ChEBI" id="CHEBI:18420"/>
        <label>1</label>
    </ligand>
</feature>
<dbReference type="InterPro" id="IPR006240">
    <property type="entry name" value="CysQ"/>
</dbReference>
<name>A0ABT9VPB7_9BACI</name>
<dbReference type="SUPFAM" id="SSF56655">
    <property type="entry name" value="Carbohydrate phosphatase"/>
    <property type="match status" value="1"/>
</dbReference>
<dbReference type="Pfam" id="PF00459">
    <property type="entry name" value="Inositol_P"/>
    <property type="match status" value="1"/>
</dbReference>
<feature type="binding site" evidence="10">
    <location>
        <position position="67"/>
    </location>
    <ligand>
        <name>substrate</name>
    </ligand>
</feature>
<dbReference type="GO" id="GO:0008441">
    <property type="term" value="F:3'(2'),5'-bisphosphate nucleotidase activity"/>
    <property type="evidence" value="ECO:0007669"/>
    <property type="project" value="UniProtKB-EC"/>
</dbReference>
<evidence type="ECO:0000256" key="3">
    <source>
        <dbReference type="ARBA" id="ARBA00005289"/>
    </source>
</evidence>
<comment type="function">
    <text evidence="10">Converts adenosine-3',5'-bisphosphate (PAP) to AMP.</text>
</comment>
<accession>A0ABT9VPB7</accession>
<keyword evidence="8 10" id="KW-0460">Magnesium</keyword>
<evidence type="ECO:0000256" key="8">
    <source>
        <dbReference type="ARBA" id="ARBA00022842"/>
    </source>
</evidence>
<evidence type="ECO:0000256" key="5">
    <source>
        <dbReference type="ARBA" id="ARBA00022519"/>
    </source>
</evidence>
<feature type="binding site" evidence="10">
    <location>
        <position position="228"/>
    </location>
    <ligand>
        <name>substrate</name>
    </ligand>
</feature>
<dbReference type="PROSITE" id="PS00630">
    <property type="entry name" value="IMP_2"/>
    <property type="match status" value="1"/>
</dbReference>
<comment type="similarity">
    <text evidence="3 10">Belongs to the inositol monophosphatase superfamily. CysQ family.</text>
</comment>
<evidence type="ECO:0000313" key="11">
    <source>
        <dbReference type="EMBL" id="MDQ0162555.1"/>
    </source>
</evidence>
<feature type="binding site" evidence="10">
    <location>
        <position position="90"/>
    </location>
    <ligand>
        <name>Mg(2+)</name>
        <dbReference type="ChEBI" id="CHEBI:18420"/>
        <label>2</label>
    </ligand>
</feature>
<dbReference type="CDD" id="cd01638">
    <property type="entry name" value="CysQ"/>
    <property type="match status" value="1"/>
</dbReference>
<dbReference type="Gene3D" id="3.30.540.10">
    <property type="entry name" value="Fructose-1,6-Bisphosphatase, subunit A, domain 1"/>
    <property type="match status" value="1"/>
</dbReference>
<evidence type="ECO:0000256" key="4">
    <source>
        <dbReference type="ARBA" id="ARBA00022475"/>
    </source>
</evidence>
<gene>
    <name evidence="10" type="primary">cysQ</name>
    <name evidence="11" type="ORF">J2S06_001632</name>
</gene>
<organism evidence="11 12">
    <name type="scientific">Aeribacillus alveayuensis</name>
    <dbReference type="NCBI Taxonomy" id="279215"/>
    <lineage>
        <taxon>Bacteria</taxon>
        <taxon>Bacillati</taxon>
        <taxon>Bacillota</taxon>
        <taxon>Bacilli</taxon>
        <taxon>Bacillales</taxon>
        <taxon>Bacillaceae</taxon>
        <taxon>Aeribacillus</taxon>
    </lineage>
</organism>
<evidence type="ECO:0000256" key="9">
    <source>
        <dbReference type="ARBA" id="ARBA00023136"/>
    </source>
</evidence>
<dbReference type="RefSeq" id="WP_419151959.1">
    <property type="nucleotide sequence ID" value="NZ_JAUSTR010000005.1"/>
</dbReference>
<dbReference type="NCBIfam" id="TIGR01331">
    <property type="entry name" value="bisphos_cysQ"/>
    <property type="match status" value="1"/>
</dbReference>
<evidence type="ECO:0000256" key="2">
    <source>
        <dbReference type="ARBA" id="ARBA00001625"/>
    </source>
</evidence>
<feature type="binding site" evidence="10">
    <location>
        <position position="89"/>
    </location>
    <ligand>
        <name>Mg(2+)</name>
        <dbReference type="ChEBI" id="CHEBI:18420"/>
        <label>1</label>
    </ligand>
</feature>
<comment type="catalytic activity">
    <reaction evidence="1">
        <text>a myo-inositol phosphate + H2O = myo-inositol + phosphate</text>
        <dbReference type="Rhea" id="RHEA:24056"/>
        <dbReference type="ChEBI" id="CHEBI:15377"/>
        <dbReference type="ChEBI" id="CHEBI:17268"/>
        <dbReference type="ChEBI" id="CHEBI:43474"/>
        <dbReference type="ChEBI" id="CHEBI:84139"/>
        <dbReference type="EC" id="3.1.3.25"/>
    </reaction>
</comment>
<feature type="binding site" evidence="10">
    <location>
        <position position="87"/>
    </location>
    <ligand>
        <name>Mg(2+)</name>
        <dbReference type="ChEBI" id="CHEBI:18420"/>
        <label>2</label>
    </ligand>
</feature>
<feature type="binding site" evidence="10">
    <location>
        <position position="228"/>
    </location>
    <ligand>
        <name>Mg(2+)</name>
        <dbReference type="ChEBI" id="CHEBI:18420"/>
        <label>2</label>
    </ligand>
</feature>
<dbReference type="EC" id="3.1.3.7" evidence="10"/>
<dbReference type="InterPro" id="IPR020550">
    <property type="entry name" value="Inositol_monophosphatase_CS"/>
</dbReference>
<keyword evidence="5" id="KW-0997">Cell inner membrane</keyword>
<comment type="cofactor">
    <cofactor evidence="10">
        <name>Mg(2+)</name>
        <dbReference type="ChEBI" id="CHEBI:18420"/>
    </cofactor>
</comment>
<dbReference type="EMBL" id="JAUSTR010000005">
    <property type="protein sequence ID" value="MDQ0162555.1"/>
    <property type="molecule type" value="Genomic_DNA"/>
</dbReference>
<keyword evidence="7 10" id="KW-0378">Hydrolase</keyword>
<dbReference type="InterPro" id="IPR050725">
    <property type="entry name" value="CysQ/Inositol_MonoPase"/>
</dbReference>
<dbReference type="PANTHER" id="PTHR43028:SF5">
    <property type="entry name" value="3'(2'),5'-BISPHOSPHATE NUCLEOTIDASE 1"/>
    <property type="match status" value="1"/>
</dbReference>
<keyword evidence="4 10" id="KW-1003">Cell membrane</keyword>
<dbReference type="PANTHER" id="PTHR43028">
    <property type="entry name" value="3'(2'),5'-BISPHOSPHATE NUCLEOTIDASE 1"/>
    <property type="match status" value="1"/>
</dbReference>
<evidence type="ECO:0000313" key="12">
    <source>
        <dbReference type="Proteomes" id="UP001225646"/>
    </source>
</evidence>
<dbReference type="PROSITE" id="PS00629">
    <property type="entry name" value="IMP_1"/>
    <property type="match status" value="1"/>
</dbReference>
<keyword evidence="6 10" id="KW-0479">Metal-binding</keyword>
<keyword evidence="9 10" id="KW-0472">Membrane</keyword>
<protein>
    <recommendedName>
        <fullName evidence="10">3'(2'),5'-bisphosphate nucleotidase CysQ</fullName>
        <ecNumber evidence="10">3.1.3.7</ecNumber>
    </recommendedName>
    <alternativeName>
        <fullName evidence="10">3'(2'),5-bisphosphonucleoside 3'(2')-phosphohydrolase</fullName>
    </alternativeName>
    <alternativeName>
        <fullName evidence="10">3'-phosphoadenosine 5'-phosphate phosphatase</fullName>
        <shortName evidence="10">PAP phosphatase</shortName>
    </alternativeName>
</protein>
<sequence>MVENIQLIDLLKISLDAGKEILQVYKNNFGIESKEDHSPLTLADKKSHEIIVKGLSSLYPNIPVLSEEGKSIPFETRKEWNYFWLVDPLDGTKEFIKKNGEFTVNIALIEAGKPVFGIIYAPVLDTAYFAKKGIGSFKLVNASTVEVQDDLELVNASARLSLAIKKEKISVVASRSHLSPETEKYIHQMKEKYGEVDITSAGSSLKLCLVAEGKADVYPRFAPTMEWDTAAGQAIVEQVGGRVVKTDGKPLRYNKENLLNPWFVVEKTSLFSM</sequence>
<evidence type="ECO:0000256" key="1">
    <source>
        <dbReference type="ARBA" id="ARBA00001033"/>
    </source>
</evidence>
<comment type="caution">
    <text evidence="11">The sequence shown here is derived from an EMBL/GenBank/DDBJ whole genome shotgun (WGS) entry which is preliminary data.</text>
</comment>
<evidence type="ECO:0000256" key="10">
    <source>
        <dbReference type="HAMAP-Rule" id="MF_02095"/>
    </source>
</evidence>
<dbReference type="InterPro" id="IPR020583">
    <property type="entry name" value="Inositol_monoP_metal-BS"/>
</dbReference>
<feature type="binding site" evidence="10">
    <location>
        <begin position="89"/>
        <end position="92"/>
    </location>
    <ligand>
        <name>substrate</name>
    </ligand>
</feature>
<dbReference type="HAMAP" id="MF_02095">
    <property type="entry name" value="CysQ"/>
    <property type="match status" value="1"/>
</dbReference>
<dbReference type="Gene3D" id="3.40.190.80">
    <property type="match status" value="1"/>
</dbReference>
<dbReference type="InterPro" id="IPR000760">
    <property type="entry name" value="Inositol_monophosphatase-like"/>
</dbReference>
<reference evidence="11 12" key="1">
    <citation type="submission" date="2023-07" db="EMBL/GenBank/DDBJ databases">
        <title>Genomic Encyclopedia of Type Strains, Phase IV (KMG-IV): sequencing the most valuable type-strain genomes for metagenomic binning, comparative biology and taxonomic classification.</title>
        <authorList>
            <person name="Goeker M."/>
        </authorList>
    </citation>
    <scope>NUCLEOTIDE SEQUENCE [LARGE SCALE GENOMIC DNA]</scope>
    <source>
        <strain evidence="11 12">DSM 19092</strain>
    </source>
</reference>
<dbReference type="PRINTS" id="PR00377">
    <property type="entry name" value="IMPHPHTASES"/>
</dbReference>
<dbReference type="Proteomes" id="UP001225646">
    <property type="component" value="Unassembled WGS sequence"/>
</dbReference>
<keyword evidence="12" id="KW-1185">Reference proteome</keyword>
<comment type="subcellular location">
    <subcellularLocation>
        <location evidence="10">Cell membrane</location>
        <topology evidence="10">Peripheral membrane protein</topology>
        <orientation evidence="10">Cytoplasmic side</orientation>
    </subcellularLocation>
</comment>
<proteinExistence type="inferred from homology"/>
<evidence type="ECO:0000256" key="6">
    <source>
        <dbReference type="ARBA" id="ARBA00022723"/>
    </source>
</evidence>
<comment type="catalytic activity">
    <reaction evidence="2 10">
        <text>adenosine 3',5'-bisphosphate + H2O = AMP + phosphate</text>
        <dbReference type="Rhea" id="RHEA:10040"/>
        <dbReference type="ChEBI" id="CHEBI:15377"/>
        <dbReference type="ChEBI" id="CHEBI:43474"/>
        <dbReference type="ChEBI" id="CHEBI:58343"/>
        <dbReference type="ChEBI" id="CHEBI:456215"/>
        <dbReference type="EC" id="3.1.3.7"/>
    </reaction>
</comment>
<evidence type="ECO:0000256" key="7">
    <source>
        <dbReference type="ARBA" id="ARBA00022801"/>
    </source>
</evidence>
<feature type="binding site" evidence="10">
    <location>
        <position position="87"/>
    </location>
    <ligand>
        <name>Mg(2+)</name>
        <dbReference type="ChEBI" id="CHEBI:18420"/>
        <label>1</label>
    </ligand>
</feature>